<dbReference type="CDD" id="cd06529">
    <property type="entry name" value="S24_LexA-like"/>
    <property type="match status" value="1"/>
</dbReference>
<accession>A0A5B8T3Q5</accession>
<name>A0A5B8T3Q5_LEUPS</name>
<dbReference type="SUPFAM" id="SSF51306">
    <property type="entry name" value="LexA/Signal peptidase"/>
    <property type="match status" value="1"/>
</dbReference>
<dbReference type="InterPro" id="IPR010982">
    <property type="entry name" value="Lambda_DNA-bd_dom_sf"/>
</dbReference>
<keyword evidence="2" id="KW-0238">DNA-binding</keyword>
<evidence type="ECO:0000256" key="2">
    <source>
        <dbReference type="ARBA" id="ARBA00023125"/>
    </source>
</evidence>
<dbReference type="SMART" id="SM00530">
    <property type="entry name" value="HTH_XRE"/>
    <property type="match status" value="1"/>
</dbReference>
<dbReference type="Gene3D" id="2.10.109.10">
    <property type="entry name" value="Umud Fragment, subunit A"/>
    <property type="match status" value="1"/>
</dbReference>
<keyword evidence="3" id="KW-0804">Transcription</keyword>
<gene>
    <name evidence="5" type="ORF">FGL85_03855</name>
</gene>
<dbReference type="Pfam" id="PF00717">
    <property type="entry name" value="Peptidase_S24"/>
    <property type="match status" value="1"/>
</dbReference>
<dbReference type="InterPro" id="IPR001387">
    <property type="entry name" value="Cro/C1-type_HTH"/>
</dbReference>
<proteinExistence type="predicted"/>
<dbReference type="KEGG" id="lpse:FGL85_03855"/>
<evidence type="ECO:0000313" key="5">
    <source>
        <dbReference type="EMBL" id="QEA41693.1"/>
    </source>
</evidence>
<dbReference type="Pfam" id="PF13443">
    <property type="entry name" value="HTH_26"/>
    <property type="match status" value="1"/>
</dbReference>
<protein>
    <submittedName>
        <fullName evidence="5">LexA family transcriptional regulator</fullName>
    </submittedName>
</protein>
<dbReference type="Gene3D" id="1.10.260.40">
    <property type="entry name" value="lambda repressor-like DNA-binding domains"/>
    <property type="match status" value="1"/>
</dbReference>
<dbReference type="PROSITE" id="PS50943">
    <property type="entry name" value="HTH_CROC1"/>
    <property type="match status" value="1"/>
</dbReference>
<dbReference type="InterPro" id="IPR039418">
    <property type="entry name" value="LexA-like"/>
</dbReference>
<dbReference type="InterPro" id="IPR036286">
    <property type="entry name" value="LexA/Signal_pep-like_sf"/>
</dbReference>
<dbReference type="Proteomes" id="UP000321296">
    <property type="component" value="Chromosome"/>
</dbReference>
<evidence type="ECO:0000313" key="6">
    <source>
        <dbReference type="Proteomes" id="UP000321296"/>
    </source>
</evidence>
<dbReference type="GO" id="GO:0003677">
    <property type="term" value="F:DNA binding"/>
    <property type="evidence" value="ECO:0007669"/>
    <property type="project" value="UniProtKB-KW"/>
</dbReference>
<dbReference type="AlphaFoldDB" id="A0A5B8T3Q5"/>
<evidence type="ECO:0000256" key="3">
    <source>
        <dbReference type="ARBA" id="ARBA00023163"/>
    </source>
</evidence>
<sequence>MSSLGNKKIMAQNISRLMKSKGVTRNKMSDDLSISYTTLTDWIKGNTYPRIDKIEMMSNYFGVPKSTLIESENSLTISDKVTAILANLSISRQKKVLAYSEHQYQIQNSQPQIFDHPKQEIELYGAVSAGTGEYLSDEYRETISYDGIIPDHDYAVIVNGDSMLPLFADKQIIFVKKRTDIRSGQIVIANYDQQAYVKKFVSDDSGARFVSLNKKYDDMPINANHETSIFGVVVL</sequence>
<reference evidence="5 6" key="1">
    <citation type="submission" date="2019-06" db="EMBL/GenBank/DDBJ databases">
        <title>Genome analyses of bacteria isolated from kimchi.</title>
        <authorList>
            <person name="Lee S."/>
            <person name="Ahn S."/>
            <person name="Roh S."/>
        </authorList>
    </citation>
    <scope>NUCLEOTIDE SEQUENCE [LARGE SCALE GENOMIC DNA]</scope>
    <source>
        <strain evidence="5 6">CBA3630</strain>
    </source>
</reference>
<evidence type="ECO:0000256" key="1">
    <source>
        <dbReference type="ARBA" id="ARBA00023015"/>
    </source>
</evidence>
<keyword evidence="1" id="KW-0805">Transcription regulation</keyword>
<dbReference type="InterPro" id="IPR015927">
    <property type="entry name" value="Peptidase_S24_S26A/B/C"/>
</dbReference>
<dbReference type="SUPFAM" id="SSF47413">
    <property type="entry name" value="lambda repressor-like DNA-binding domains"/>
    <property type="match status" value="1"/>
</dbReference>
<feature type="domain" description="HTH cro/C1-type" evidence="4">
    <location>
        <begin position="14"/>
        <end position="68"/>
    </location>
</feature>
<evidence type="ECO:0000259" key="4">
    <source>
        <dbReference type="PROSITE" id="PS50943"/>
    </source>
</evidence>
<dbReference type="PANTHER" id="PTHR40661:SF1">
    <property type="entry name" value="HTH CRO_C1-TYPE DOMAIN-CONTAINING PROTEIN"/>
    <property type="match status" value="1"/>
</dbReference>
<organism evidence="5 6">
    <name type="scientific">Leuconostoc pseudomesenteroides</name>
    <dbReference type="NCBI Taxonomy" id="33968"/>
    <lineage>
        <taxon>Bacteria</taxon>
        <taxon>Bacillati</taxon>
        <taxon>Bacillota</taxon>
        <taxon>Bacilli</taxon>
        <taxon>Lactobacillales</taxon>
        <taxon>Lactobacillaceae</taxon>
        <taxon>Leuconostoc</taxon>
    </lineage>
</organism>
<dbReference type="PANTHER" id="PTHR40661">
    <property type="match status" value="1"/>
</dbReference>
<dbReference type="EMBL" id="CP042383">
    <property type="protein sequence ID" value="QEA41693.1"/>
    <property type="molecule type" value="Genomic_DNA"/>
</dbReference>